<keyword evidence="1" id="KW-0812">Transmembrane</keyword>
<evidence type="ECO:0000256" key="1">
    <source>
        <dbReference type="SAM" id="Phobius"/>
    </source>
</evidence>
<dbReference type="EMBL" id="FPBV01000016">
    <property type="protein sequence ID" value="SFU97404.1"/>
    <property type="molecule type" value="Genomic_DNA"/>
</dbReference>
<evidence type="ECO:0000313" key="2">
    <source>
        <dbReference type="EMBL" id="SFU97404.1"/>
    </source>
</evidence>
<sequence>MVQRFWRAFLSLAALAAAFSAVSWVCLRWAHVGLSAPGGRLQLLTLPTGFPSLWNFIHPATGVHWVFPLLVLLVQVFLTGGFYGVLVRVDTGQPAGLSTFLADAARSFWRLLTWNLLWTALGLTAVGIAQALPALATLLSVGVLLARFVFLFGDVALVCEPAMREAIRSAAEALLHGFAPMLPFGAVMAASTGACLAISAQLPGWGLLALGVVYSVFMAWVLHMVAARYLYFSRWEERAGLHLSS</sequence>
<reference evidence="3" key="1">
    <citation type="submission" date="2016-10" db="EMBL/GenBank/DDBJ databases">
        <authorList>
            <person name="Varghese N."/>
        </authorList>
    </citation>
    <scope>NUCLEOTIDE SEQUENCE [LARGE SCALE GENOMIC DNA]</scope>
    <source>
        <strain evidence="3">DSM 17980</strain>
    </source>
</reference>
<name>A0A1I7KJC3_9BACL</name>
<dbReference type="AlphaFoldDB" id="A0A1I7KJC3"/>
<evidence type="ECO:0000313" key="3">
    <source>
        <dbReference type="Proteomes" id="UP000183508"/>
    </source>
</evidence>
<organism evidence="2 3">
    <name type="scientific">Alicyclobacillus macrosporangiidus</name>
    <dbReference type="NCBI Taxonomy" id="392015"/>
    <lineage>
        <taxon>Bacteria</taxon>
        <taxon>Bacillati</taxon>
        <taxon>Bacillota</taxon>
        <taxon>Bacilli</taxon>
        <taxon>Bacillales</taxon>
        <taxon>Alicyclobacillaceae</taxon>
        <taxon>Alicyclobacillus</taxon>
    </lineage>
</organism>
<evidence type="ECO:0008006" key="4">
    <source>
        <dbReference type="Google" id="ProtNLM"/>
    </source>
</evidence>
<feature type="transmembrane region" description="Helical" evidence="1">
    <location>
        <begin position="205"/>
        <end position="231"/>
    </location>
</feature>
<feature type="transmembrane region" description="Helical" evidence="1">
    <location>
        <begin position="65"/>
        <end position="87"/>
    </location>
</feature>
<dbReference type="OrthoDB" id="2374932at2"/>
<feature type="transmembrane region" description="Helical" evidence="1">
    <location>
        <begin position="135"/>
        <end position="157"/>
    </location>
</feature>
<protein>
    <recommendedName>
        <fullName evidence="4">DUF4013 domain-containing protein</fullName>
    </recommendedName>
</protein>
<dbReference type="Proteomes" id="UP000183508">
    <property type="component" value="Unassembled WGS sequence"/>
</dbReference>
<feature type="transmembrane region" description="Helical" evidence="1">
    <location>
        <begin position="178"/>
        <end position="199"/>
    </location>
</feature>
<accession>A0A1I7KJC3</accession>
<keyword evidence="1" id="KW-0472">Membrane</keyword>
<feature type="transmembrane region" description="Helical" evidence="1">
    <location>
        <begin position="108"/>
        <end position="129"/>
    </location>
</feature>
<keyword evidence="1" id="KW-1133">Transmembrane helix</keyword>
<keyword evidence="3" id="KW-1185">Reference proteome</keyword>
<proteinExistence type="predicted"/>
<dbReference type="RefSeq" id="WP_074954287.1">
    <property type="nucleotide sequence ID" value="NZ_FPBV01000016.1"/>
</dbReference>
<gene>
    <name evidence="2" type="ORF">SAMN05421543_11655</name>
</gene>